<dbReference type="Proteomes" id="UP000214618">
    <property type="component" value="Chromosome"/>
</dbReference>
<dbReference type="InterPro" id="IPR022368">
    <property type="entry name" value="Thiazole_bacteriocin_mat_put"/>
</dbReference>
<sequence>MVNLTPSMRLKVKRDTFFLPEPNRGVYFRNNISSFRMEGSSIVQWIEKLLPMFNGNHTLSELTDGLPGPYRNRVMEIAEVLYGNGFVRDVSQDSPHQLGNQVLERYASQIEFLESYGDSGAHRFEAYRRKKALAIGSGPLFLSLVSSLIESGLPAFHILITDTIPTNRKRLNEIVAHARKTDDEATIEEVVLEKGAEIEWQEIVRPFDSILYVSQEGDIEELRELHSVCRQGKKILFPALIINQVGMAGPLVHPDSKGCWESAWHRLHQAELEKNQAPSSFSTTAGAMLANIMVFEWFKEATGVITAEQANQFYLLDMDTLEGKWHPFIPHPGVTGKGTATWIEDFERRLEQKSDPGEPGKVFMYFSRMTSSESGIFHSWDEGDLKQLPLAQCRVQVVDPLSSGPAELLPEIIRSDLTHQEARRETGLAGVEAYVSRTLCQLVSTLPPLPGADDIKESIGVGAGETFAECVCRGLQSSLDTEFGNKRFNQEKLVTVQLAQVEDERCGYYLQALTRLQGDPIIALGEEVAGFPVVWVGTSDGWSGAVGLNVTIALRNALQKAVMKVQNQTVCLTAPGLVASPVLEEEKGPLKLAIPSCEVKGNSELVQSAIQVLKKNSKRIHVFEMDLEPFLKEEIAGVFGVFLREEESG</sequence>
<dbReference type="Gene3D" id="3.40.50.720">
    <property type="entry name" value="NAD(P)-binding Rossmann-like Domain"/>
    <property type="match status" value="1"/>
</dbReference>
<dbReference type="RefSeq" id="WP_063235110.1">
    <property type="nucleotide sequence ID" value="NZ_BCVO01000020.1"/>
</dbReference>
<evidence type="ECO:0000313" key="2">
    <source>
        <dbReference type="Proteomes" id="UP000214618"/>
    </source>
</evidence>
<organism evidence="1 2">
    <name type="scientific">Peribacillus simplex NBRC 15720 = DSM 1321</name>
    <dbReference type="NCBI Taxonomy" id="1349754"/>
    <lineage>
        <taxon>Bacteria</taxon>
        <taxon>Bacillati</taxon>
        <taxon>Bacillota</taxon>
        <taxon>Bacilli</taxon>
        <taxon>Bacillales</taxon>
        <taxon>Bacillaceae</taxon>
        <taxon>Peribacillus</taxon>
    </lineage>
</organism>
<dbReference type="NCBIfam" id="TIGR03693">
    <property type="entry name" value="ocin_ThiF_like"/>
    <property type="match status" value="1"/>
</dbReference>
<evidence type="ECO:0000313" key="1">
    <source>
        <dbReference type="EMBL" id="ASS95429.1"/>
    </source>
</evidence>
<dbReference type="GeneID" id="56474427"/>
<dbReference type="OrthoDB" id="2369163at2"/>
<protein>
    <submittedName>
        <fullName evidence="1">Putative thiazole-containing bacteriocin maturation protein</fullName>
    </submittedName>
</protein>
<dbReference type="EMBL" id="CP017704">
    <property type="protein sequence ID" value="ASS95429.1"/>
    <property type="molecule type" value="Genomic_DNA"/>
</dbReference>
<name>A0A223EJK6_9BACI</name>
<gene>
    <name evidence="1" type="ORF">BS1321_16835</name>
</gene>
<proteinExistence type="predicted"/>
<dbReference type="AlphaFoldDB" id="A0A223EJK6"/>
<reference evidence="1 2" key="1">
    <citation type="submission" date="2016-10" db="EMBL/GenBank/DDBJ databases">
        <title>The whole genome sequencing and assembly of Bacillus simplex DSM 1321 strain.</title>
        <authorList>
            <person name="Park M.-K."/>
            <person name="Lee Y.-J."/>
            <person name="Yi H."/>
            <person name="Bahn Y.-S."/>
            <person name="Kim J.F."/>
            <person name="Lee D.-W."/>
        </authorList>
    </citation>
    <scope>NUCLEOTIDE SEQUENCE [LARGE SCALE GENOMIC DNA]</scope>
    <source>
        <strain evidence="1 2">DSM 1321</strain>
    </source>
</reference>
<accession>A0A223EJK6</accession>